<evidence type="ECO:0000256" key="3">
    <source>
        <dbReference type="ARBA" id="ARBA00022670"/>
    </source>
</evidence>
<feature type="transmembrane region" description="Helical" evidence="9">
    <location>
        <begin position="70"/>
        <end position="88"/>
    </location>
</feature>
<evidence type="ECO:0000256" key="9">
    <source>
        <dbReference type="HAMAP-Rule" id="MF_00161"/>
    </source>
</evidence>
<feature type="active site" evidence="9">
    <location>
        <position position="127"/>
    </location>
</feature>
<feature type="chain" id="PRO_5039429407" description="Lipoprotein signal peptidase" evidence="11">
    <location>
        <begin position="26"/>
        <end position="182"/>
    </location>
</feature>
<keyword evidence="11" id="KW-0732">Signal</keyword>
<evidence type="ECO:0000256" key="7">
    <source>
        <dbReference type="ARBA" id="ARBA00022989"/>
    </source>
</evidence>
<dbReference type="AlphaFoldDB" id="A0A430FVJ1"/>
<sequence>MTIRQGRPRARVAVFACVAALGLVADQATKMWAQAVLGDGRTIDVLPPLLSLRLVHNPGASLGFGASNTWMISLLAVVASVAMLVLAWRTVSTKWSLMLGLAFSGAVGNLIDRIAYADVFLNGRVVDFLDYGWSIGNVADIALMVAGIGIVVLIVIGEPFGVKDLADMERPSGKDAAEGGAL</sequence>
<evidence type="ECO:0000256" key="11">
    <source>
        <dbReference type="SAM" id="SignalP"/>
    </source>
</evidence>
<evidence type="ECO:0000256" key="6">
    <source>
        <dbReference type="ARBA" id="ARBA00022801"/>
    </source>
</evidence>
<gene>
    <name evidence="9" type="primary">lspA</name>
    <name evidence="12" type="ORF">D2E24_0572</name>
</gene>
<proteinExistence type="inferred from homology"/>
<comment type="caution">
    <text evidence="9">Lacks conserved residue(s) required for the propagation of feature annotation.</text>
</comment>
<dbReference type="Pfam" id="PF01252">
    <property type="entry name" value="Peptidase_A8"/>
    <property type="match status" value="1"/>
</dbReference>
<evidence type="ECO:0000256" key="5">
    <source>
        <dbReference type="ARBA" id="ARBA00022750"/>
    </source>
</evidence>
<evidence type="ECO:0000313" key="12">
    <source>
        <dbReference type="EMBL" id="RSX57724.1"/>
    </source>
</evidence>
<keyword evidence="2 9" id="KW-1003">Cell membrane</keyword>
<feature type="active site" evidence="9">
    <location>
        <position position="140"/>
    </location>
</feature>
<keyword evidence="7 9" id="KW-1133">Transmembrane helix</keyword>
<dbReference type="PRINTS" id="PR00781">
    <property type="entry name" value="LIPOSIGPTASE"/>
</dbReference>
<dbReference type="GO" id="GO:0006508">
    <property type="term" value="P:proteolysis"/>
    <property type="evidence" value="ECO:0007669"/>
    <property type="project" value="UniProtKB-KW"/>
</dbReference>
<evidence type="ECO:0000256" key="8">
    <source>
        <dbReference type="ARBA" id="ARBA00023136"/>
    </source>
</evidence>
<comment type="subcellular location">
    <subcellularLocation>
        <location evidence="9">Cell membrane</location>
        <topology evidence="9">Multi-pass membrane protein</topology>
    </subcellularLocation>
</comment>
<evidence type="ECO:0000256" key="1">
    <source>
        <dbReference type="ARBA" id="ARBA00006139"/>
    </source>
</evidence>
<evidence type="ECO:0000256" key="2">
    <source>
        <dbReference type="ARBA" id="ARBA00022475"/>
    </source>
</evidence>
<feature type="signal peptide" evidence="11">
    <location>
        <begin position="1"/>
        <end position="25"/>
    </location>
</feature>
<dbReference type="EC" id="3.4.23.36" evidence="9"/>
<dbReference type="Proteomes" id="UP000287470">
    <property type="component" value="Unassembled WGS sequence"/>
</dbReference>
<evidence type="ECO:0000256" key="10">
    <source>
        <dbReference type="RuleBase" id="RU004181"/>
    </source>
</evidence>
<keyword evidence="13" id="KW-1185">Reference proteome</keyword>
<dbReference type="RefSeq" id="WP_125967850.1">
    <property type="nucleotide sequence ID" value="NZ_QXGK01000004.1"/>
</dbReference>
<feature type="transmembrane region" description="Helical" evidence="9">
    <location>
        <begin position="131"/>
        <end position="156"/>
    </location>
</feature>
<dbReference type="PANTHER" id="PTHR33695">
    <property type="entry name" value="LIPOPROTEIN SIGNAL PEPTIDASE"/>
    <property type="match status" value="1"/>
</dbReference>
<organism evidence="12 13">
    <name type="scientific">Bifidobacterium samirii</name>
    <dbReference type="NCBI Taxonomy" id="2306974"/>
    <lineage>
        <taxon>Bacteria</taxon>
        <taxon>Bacillati</taxon>
        <taxon>Actinomycetota</taxon>
        <taxon>Actinomycetes</taxon>
        <taxon>Bifidobacteriales</taxon>
        <taxon>Bifidobacteriaceae</taxon>
        <taxon>Bifidobacterium</taxon>
    </lineage>
</organism>
<dbReference type="OrthoDB" id="4308908at2"/>
<dbReference type="GO" id="GO:0005886">
    <property type="term" value="C:plasma membrane"/>
    <property type="evidence" value="ECO:0007669"/>
    <property type="project" value="UniProtKB-SubCell"/>
</dbReference>
<accession>A0A430FVJ1</accession>
<protein>
    <recommendedName>
        <fullName evidence="9">Lipoprotein signal peptidase</fullName>
        <ecNumber evidence="9">3.4.23.36</ecNumber>
    </recommendedName>
    <alternativeName>
        <fullName evidence="9">Prolipoprotein signal peptidase</fullName>
    </alternativeName>
    <alternativeName>
        <fullName evidence="9">Signal peptidase II</fullName>
        <shortName evidence="9">SPase II</shortName>
    </alternativeName>
</protein>
<keyword evidence="8 9" id="KW-0472">Membrane</keyword>
<dbReference type="GO" id="GO:0004190">
    <property type="term" value="F:aspartic-type endopeptidase activity"/>
    <property type="evidence" value="ECO:0007669"/>
    <property type="project" value="UniProtKB-UniRule"/>
</dbReference>
<evidence type="ECO:0000313" key="13">
    <source>
        <dbReference type="Proteomes" id="UP000287470"/>
    </source>
</evidence>
<dbReference type="NCBIfam" id="NF011353">
    <property type="entry name" value="PRK14771.1"/>
    <property type="match status" value="1"/>
</dbReference>
<dbReference type="HAMAP" id="MF_00161">
    <property type="entry name" value="LspA"/>
    <property type="match status" value="1"/>
</dbReference>
<dbReference type="EMBL" id="QXGK01000004">
    <property type="protein sequence ID" value="RSX57724.1"/>
    <property type="molecule type" value="Genomic_DNA"/>
</dbReference>
<keyword evidence="6 9" id="KW-0378">Hydrolase</keyword>
<dbReference type="PANTHER" id="PTHR33695:SF1">
    <property type="entry name" value="LIPOPROTEIN SIGNAL PEPTIDASE"/>
    <property type="match status" value="1"/>
</dbReference>
<name>A0A430FVJ1_9BIFI</name>
<reference evidence="12 13" key="1">
    <citation type="submission" date="2018-09" db="EMBL/GenBank/DDBJ databases">
        <title>Characterization of the phylogenetic diversity of five novel species belonging to the genus Bifidobacterium.</title>
        <authorList>
            <person name="Lugli G.A."/>
            <person name="Duranti S."/>
            <person name="Milani C."/>
        </authorList>
    </citation>
    <scope>NUCLEOTIDE SEQUENCE [LARGE SCALE GENOMIC DNA]</scope>
    <source>
        <strain evidence="12 13">2033B</strain>
    </source>
</reference>
<feature type="transmembrane region" description="Helical" evidence="9">
    <location>
        <begin position="95"/>
        <end position="111"/>
    </location>
</feature>
<comment type="caution">
    <text evidence="12">The sequence shown here is derived from an EMBL/GenBank/DDBJ whole genome shotgun (WGS) entry which is preliminary data.</text>
</comment>
<evidence type="ECO:0000256" key="4">
    <source>
        <dbReference type="ARBA" id="ARBA00022692"/>
    </source>
</evidence>
<keyword evidence="12" id="KW-0449">Lipoprotein</keyword>
<keyword evidence="5 9" id="KW-0064">Aspartyl protease</keyword>
<comment type="function">
    <text evidence="9">This protein specifically catalyzes the removal of signal peptides from prolipoproteins.</text>
</comment>
<comment type="similarity">
    <text evidence="1 9 10">Belongs to the peptidase A8 family.</text>
</comment>
<keyword evidence="3 9" id="KW-0645">Protease</keyword>
<keyword evidence="4 9" id="KW-0812">Transmembrane</keyword>
<comment type="catalytic activity">
    <reaction evidence="9">
        <text>Release of signal peptides from bacterial membrane prolipoproteins. Hydrolyzes -Xaa-Yaa-Zaa-|-(S,diacylglyceryl)Cys-, in which Xaa is hydrophobic (preferably Leu), and Yaa (Ala or Ser) and Zaa (Gly or Ala) have small, neutral side chains.</text>
        <dbReference type="EC" id="3.4.23.36"/>
    </reaction>
</comment>
<comment type="pathway">
    <text evidence="9">Protein modification; lipoprotein biosynthesis (signal peptide cleavage).</text>
</comment>
<dbReference type="UniPathway" id="UPA00665"/>
<dbReference type="InterPro" id="IPR001872">
    <property type="entry name" value="Peptidase_A8"/>
</dbReference>